<evidence type="ECO:0000313" key="3">
    <source>
        <dbReference type="Proteomes" id="UP000267418"/>
    </source>
</evidence>
<sequence length="212" mass="23312">MNPMRARVTTLFLVGLVTAGLSHAEGAANELFPRMSNIENAQRDSKGLGPQQEIVVAPFLGDLSIALTFVGRDGQPVAATHADLERLSLNHDMARQLALKNFKTRCVSKFTSFEGNFWAIDVPYAPECQSAVYLLWDEIWLDVGRKLTNGVVAAMPTEGMLMFASADDSAAVARLERLISSEQAMPMARPMSSLMYIHRDGRWAVLSVNRGK</sequence>
<dbReference type="EMBL" id="RXOE01000005">
    <property type="protein sequence ID" value="RTQ32877.1"/>
    <property type="molecule type" value="Genomic_DNA"/>
</dbReference>
<accession>A0A3S0J493</accession>
<dbReference type="AlphaFoldDB" id="A0A3S0J493"/>
<gene>
    <name evidence="2" type="ORF">EJP69_19390</name>
</gene>
<evidence type="ECO:0000313" key="2">
    <source>
        <dbReference type="EMBL" id="RTQ32877.1"/>
    </source>
</evidence>
<dbReference type="Proteomes" id="UP000267418">
    <property type="component" value="Unassembled WGS sequence"/>
</dbReference>
<evidence type="ECO:0000256" key="1">
    <source>
        <dbReference type="SAM" id="SignalP"/>
    </source>
</evidence>
<keyword evidence="3" id="KW-1185">Reference proteome</keyword>
<evidence type="ECO:0008006" key="4">
    <source>
        <dbReference type="Google" id="ProtNLM"/>
    </source>
</evidence>
<organism evidence="2 3">
    <name type="scientific">Variovorax gossypii</name>
    <dbReference type="NCBI Taxonomy" id="1679495"/>
    <lineage>
        <taxon>Bacteria</taxon>
        <taxon>Pseudomonadati</taxon>
        <taxon>Pseudomonadota</taxon>
        <taxon>Betaproteobacteria</taxon>
        <taxon>Burkholderiales</taxon>
        <taxon>Comamonadaceae</taxon>
        <taxon>Variovorax</taxon>
    </lineage>
</organism>
<feature type="signal peptide" evidence="1">
    <location>
        <begin position="1"/>
        <end position="24"/>
    </location>
</feature>
<protein>
    <recommendedName>
        <fullName evidence="4">DUF1444 family protein</fullName>
    </recommendedName>
</protein>
<comment type="caution">
    <text evidence="2">The sequence shown here is derived from an EMBL/GenBank/DDBJ whole genome shotgun (WGS) entry which is preliminary data.</text>
</comment>
<keyword evidence="1" id="KW-0732">Signal</keyword>
<feature type="chain" id="PRO_5018522267" description="DUF1444 family protein" evidence="1">
    <location>
        <begin position="25"/>
        <end position="212"/>
    </location>
</feature>
<reference evidence="2 3" key="1">
    <citation type="submission" date="2018-12" db="EMBL/GenBank/DDBJ databases">
        <title>The genome of Variovorax gossypii DSM 100435.</title>
        <authorList>
            <person name="Gao J."/>
            <person name="Sun J."/>
        </authorList>
    </citation>
    <scope>NUCLEOTIDE SEQUENCE [LARGE SCALE GENOMIC DNA]</scope>
    <source>
        <strain evidence="2 3">DSM 100435</strain>
    </source>
</reference>
<proteinExistence type="predicted"/>
<name>A0A3S0J493_9BURK</name>